<protein>
    <submittedName>
        <fullName evidence="1">Uncharacterized protein</fullName>
    </submittedName>
</protein>
<proteinExistence type="predicted"/>
<dbReference type="EMBL" id="KN832000">
    <property type="protein sequence ID" value="KIN99967.1"/>
    <property type="molecule type" value="Genomic_DNA"/>
</dbReference>
<sequence length="99" mass="11102">MNLALVRAPTHIRHDTRKQMQGLDVLKDVGRFVRDEENVEIFEWLVNVADLGGFDGGVLGVGRDELGEGRKKRFDTGPCHGVELPREDSCWILLSVVCL</sequence>
<keyword evidence="2" id="KW-1185">Reference proteome</keyword>
<dbReference type="Proteomes" id="UP000054217">
    <property type="component" value="Unassembled WGS sequence"/>
</dbReference>
<accession>A0A0C3IST6</accession>
<reference evidence="2" key="2">
    <citation type="submission" date="2015-01" db="EMBL/GenBank/DDBJ databases">
        <title>Evolutionary Origins and Diversification of the Mycorrhizal Mutualists.</title>
        <authorList>
            <consortium name="DOE Joint Genome Institute"/>
            <consortium name="Mycorrhizal Genomics Consortium"/>
            <person name="Kohler A."/>
            <person name="Kuo A."/>
            <person name="Nagy L.G."/>
            <person name="Floudas D."/>
            <person name="Copeland A."/>
            <person name="Barry K.W."/>
            <person name="Cichocki N."/>
            <person name="Veneault-Fourrey C."/>
            <person name="LaButti K."/>
            <person name="Lindquist E.A."/>
            <person name="Lipzen A."/>
            <person name="Lundell T."/>
            <person name="Morin E."/>
            <person name="Murat C."/>
            <person name="Riley R."/>
            <person name="Ohm R."/>
            <person name="Sun H."/>
            <person name="Tunlid A."/>
            <person name="Henrissat B."/>
            <person name="Grigoriev I.V."/>
            <person name="Hibbett D.S."/>
            <person name="Martin F."/>
        </authorList>
    </citation>
    <scope>NUCLEOTIDE SEQUENCE [LARGE SCALE GENOMIC DNA]</scope>
    <source>
        <strain evidence="2">Marx 270</strain>
    </source>
</reference>
<dbReference type="AlphaFoldDB" id="A0A0C3IST6"/>
<reference evidence="1 2" key="1">
    <citation type="submission" date="2014-04" db="EMBL/GenBank/DDBJ databases">
        <authorList>
            <consortium name="DOE Joint Genome Institute"/>
            <person name="Kuo A."/>
            <person name="Kohler A."/>
            <person name="Costa M.D."/>
            <person name="Nagy L.G."/>
            <person name="Floudas D."/>
            <person name="Copeland A."/>
            <person name="Barry K.W."/>
            <person name="Cichocki N."/>
            <person name="Veneault-Fourrey C."/>
            <person name="LaButti K."/>
            <person name="Lindquist E.A."/>
            <person name="Lipzen A."/>
            <person name="Lundell T."/>
            <person name="Morin E."/>
            <person name="Murat C."/>
            <person name="Sun H."/>
            <person name="Tunlid A."/>
            <person name="Henrissat B."/>
            <person name="Grigoriev I.V."/>
            <person name="Hibbett D.S."/>
            <person name="Martin F."/>
            <person name="Nordberg H.P."/>
            <person name="Cantor M.N."/>
            <person name="Hua S.X."/>
        </authorList>
    </citation>
    <scope>NUCLEOTIDE SEQUENCE [LARGE SCALE GENOMIC DNA]</scope>
    <source>
        <strain evidence="1 2">Marx 270</strain>
    </source>
</reference>
<dbReference type="HOGENOM" id="CLU_2321319_0_0_1"/>
<name>A0A0C3IST6_PISTI</name>
<dbReference type="InParanoid" id="A0A0C3IST6"/>
<gene>
    <name evidence="1" type="ORF">M404DRAFT_776141</name>
</gene>
<organism evidence="1 2">
    <name type="scientific">Pisolithus tinctorius Marx 270</name>
    <dbReference type="NCBI Taxonomy" id="870435"/>
    <lineage>
        <taxon>Eukaryota</taxon>
        <taxon>Fungi</taxon>
        <taxon>Dikarya</taxon>
        <taxon>Basidiomycota</taxon>
        <taxon>Agaricomycotina</taxon>
        <taxon>Agaricomycetes</taxon>
        <taxon>Agaricomycetidae</taxon>
        <taxon>Boletales</taxon>
        <taxon>Sclerodermatineae</taxon>
        <taxon>Pisolithaceae</taxon>
        <taxon>Pisolithus</taxon>
    </lineage>
</organism>
<evidence type="ECO:0000313" key="1">
    <source>
        <dbReference type="EMBL" id="KIN99967.1"/>
    </source>
</evidence>
<evidence type="ECO:0000313" key="2">
    <source>
        <dbReference type="Proteomes" id="UP000054217"/>
    </source>
</evidence>